<name>A0ACC0U3L9_9AGAM</name>
<keyword evidence="2" id="KW-1185">Reference proteome</keyword>
<gene>
    <name evidence="1" type="ORF">F5148DRAFT_1150947</name>
</gene>
<organism evidence="1 2">
    <name type="scientific">Russula earlei</name>
    <dbReference type="NCBI Taxonomy" id="71964"/>
    <lineage>
        <taxon>Eukaryota</taxon>
        <taxon>Fungi</taxon>
        <taxon>Dikarya</taxon>
        <taxon>Basidiomycota</taxon>
        <taxon>Agaricomycotina</taxon>
        <taxon>Agaricomycetes</taxon>
        <taxon>Russulales</taxon>
        <taxon>Russulaceae</taxon>
        <taxon>Russula</taxon>
    </lineage>
</organism>
<comment type="caution">
    <text evidence="1">The sequence shown here is derived from an EMBL/GenBank/DDBJ whole genome shotgun (WGS) entry which is preliminary data.</text>
</comment>
<dbReference type="Proteomes" id="UP001207468">
    <property type="component" value="Unassembled WGS sequence"/>
</dbReference>
<proteinExistence type="predicted"/>
<sequence>MCWGCMLLGCGAVVGGGLSSISRVFLGACCKDGWSQGNVQRWRGQEEVGIGIGGGVGLRTGWKGLLFPRGAKVHVDLGGNGDGQDFGSRGEMVWASEVRVAEAGLPKTTRRASIVDLGAESLEVSEGIVVGCSAIL</sequence>
<accession>A0ACC0U3L9</accession>
<evidence type="ECO:0000313" key="1">
    <source>
        <dbReference type="EMBL" id="KAI9458826.1"/>
    </source>
</evidence>
<protein>
    <submittedName>
        <fullName evidence="1">Uncharacterized protein</fullName>
    </submittedName>
</protein>
<evidence type="ECO:0000313" key="2">
    <source>
        <dbReference type="Proteomes" id="UP001207468"/>
    </source>
</evidence>
<dbReference type="EMBL" id="JAGFNK010000205">
    <property type="protein sequence ID" value="KAI9458826.1"/>
    <property type="molecule type" value="Genomic_DNA"/>
</dbReference>
<reference evidence="1" key="1">
    <citation type="submission" date="2021-03" db="EMBL/GenBank/DDBJ databases">
        <title>Evolutionary priming and transition to the ectomycorrhizal habit in an iconic lineage of mushroom-forming fungi: is preadaptation a requirement?</title>
        <authorList>
            <consortium name="DOE Joint Genome Institute"/>
            <person name="Looney B.P."/>
            <person name="Miyauchi S."/>
            <person name="Morin E."/>
            <person name="Drula E."/>
            <person name="Courty P.E."/>
            <person name="Chicoki N."/>
            <person name="Fauchery L."/>
            <person name="Kohler A."/>
            <person name="Kuo A."/>
            <person name="LaButti K."/>
            <person name="Pangilinan J."/>
            <person name="Lipzen A."/>
            <person name="Riley R."/>
            <person name="Andreopoulos W."/>
            <person name="He G."/>
            <person name="Johnson J."/>
            <person name="Barry K.W."/>
            <person name="Grigoriev I.V."/>
            <person name="Nagy L."/>
            <person name="Hibbett D."/>
            <person name="Henrissat B."/>
            <person name="Matheny P.B."/>
            <person name="Labbe J."/>
            <person name="Martin A.F."/>
        </authorList>
    </citation>
    <scope>NUCLEOTIDE SEQUENCE</scope>
    <source>
        <strain evidence="1">BPL698</strain>
    </source>
</reference>